<feature type="domain" description="Cell division control protein 73 C-terminal" evidence="6">
    <location>
        <begin position="609"/>
        <end position="725"/>
    </location>
</feature>
<dbReference type="InterPro" id="IPR038103">
    <property type="entry name" value="CDC73_C_sf"/>
</dbReference>
<sequence length="727" mass="78797">MYAFEPPHGSQHTPVPEIDNDSIGLDEESYVHDDVASPGELTSPPLRSLQLVSKYFGDEPDISALEDHMPDTPLLTRPRRLSAGELHGLHMVLSSDAEQVANEPETSQVSGLRPLHLAEMHRYDVHVASRHTQATHMVHTSVLPPDEEGHGGDESGVSSLHRSLTTRSRIPFAALHPPQEKPKADPDALQLFWFGFIGMPWLWLLGGWCLNDHSALLSPWSPPSFASYRAGLHPYGPPFALSLHAKNRLLQRISPHTISPLTKDPVVFGDDHRGVQFLAQHPPDTVRLSQLQQWQHVERFVLINRIAVALSSFTFFACWTSVPPTSIATMPESDGPADALLCLRAAVSADPENPMALVKIQDANGNDLDGIQGAVSVSFLSKDSQAPEHAFEVHIPTRILRNRELSSREGGAPKRDAEPEAFFPLSALLFAILQRNERAGSYLRNATTAQIVPISALERGPILEYLTGKREKWDGVVPLADLPAGEAAVPSDAAAATAPAKGDTAEQPATATSKRPFVPDSADFEFVRRLRSKHELVLLSRDDALRGTMTADPEASTQGTRASHDLLGLRAMIAPRIEAAKKRSAVPGKSSTSSRSAPSAVNPARKSRAQDPIILLSNSPTALVNMFNVKALLQDGVFIPPEEARQQAGGIPELVVTIRAPSSDDPASGQGSVSLSRRILVVDSAEAVNRLGSGAPGSDQDPWTRVICVFTTGQSWQFKSYPMGVPH</sequence>
<comment type="similarity">
    <text evidence="2">Belongs to the CDC73 family.</text>
</comment>
<evidence type="ECO:0000313" key="8">
    <source>
        <dbReference type="Proteomes" id="UP001214415"/>
    </source>
</evidence>
<dbReference type="Gene3D" id="3.40.50.11990">
    <property type="entry name" value="RNA polymerase II accessory factor, Cdc73 C-terminal domain"/>
    <property type="match status" value="1"/>
</dbReference>
<dbReference type="PANTHER" id="PTHR12466:SF8">
    <property type="entry name" value="PARAFIBROMIN"/>
    <property type="match status" value="1"/>
</dbReference>
<protein>
    <submittedName>
        <fullName evidence="7">Accessory factor associated with RNA polymerase II</fullName>
    </submittedName>
</protein>
<evidence type="ECO:0000313" key="7">
    <source>
        <dbReference type="EMBL" id="WFD21479.1"/>
    </source>
</evidence>
<evidence type="ECO:0000256" key="1">
    <source>
        <dbReference type="ARBA" id="ARBA00004123"/>
    </source>
</evidence>
<dbReference type="InterPro" id="IPR007852">
    <property type="entry name" value="Cdc73/Parafibromin"/>
</dbReference>
<feature type="region of interest" description="Disordered" evidence="5">
    <location>
        <begin position="490"/>
        <end position="517"/>
    </location>
</feature>
<dbReference type="GO" id="GO:0000993">
    <property type="term" value="F:RNA polymerase II complex binding"/>
    <property type="evidence" value="ECO:0007669"/>
    <property type="project" value="TreeGrafter"/>
</dbReference>
<gene>
    <name evidence="7" type="primary">CDC73</name>
    <name evidence="7" type="ORF">MEQU1_000131</name>
</gene>
<accession>A0AAF0EAQ5</accession>
<dbReference type="Proteomes" id="UP001214415">
    <property type="component" value="Chromosome 1"/>
</dbReference>
<evidence type="ECO:0000259" key="6">
    <source>
        <dbReference type="Pfam" id="PF05179"/>
    </source>
</evidence>
<dbReference type="GO" id="GO:0032968">
    <property type="term" value="P:positive regulation of transcription elongation by RNA polymerase II"/>
    <property type="evidence" value="ECO:0007669"/>
    <property type="project" value="TreeGrafter"/>
</dbReference>
<proteinExistence type="inferred from homology"/>
<keyword evidence="3" id="KW-0804">Transcription</keyword>
<feature type="region of interest" description="Disordered" evidence="5">
    <location>
        <begin position="579"/>
        <end position="607"/>
    </location>
</feature>
<dbReference type="GO" id="GO:0006368">
    <property type="term" value="P:transcription elongation by RNA polymerase II"/>
    <property type="evidence" value="ECO:0007669"/>
    <property type="project" value="InterPro"/>
</dbReference>
<feature type="region of interest" description="Disordered" evidence="5">
    <location>
        <begin position="1"/>
        <end position="22"/>
    </location>
</feature>
<organism evidence="7 8">
    <name type="scientific">Malassezia equina</name>
    <dbReference type="NCBI Taxonomy" id="1381935"/>
    <lineage>
        <taxon>Eukaryota</taxon>
        <taxon>Fungi</taxon>
        <taxon>Dikarya</taxon>
        <taxon>Basidiomycota</taxon>
        <taxon>Ustilaginomycotina</taxon>
        <taxon>Malasseziomycetes</taxon>
        <taxon>Malasseziales</taxon>
        <taxon>Malasseziaceae</taxon>
        <taxon>Malassezia</taxon>
    </lineage>
</organism>
<comment type="subcellular location">
    <subcellularLocation>
        <location evidence="1">Nucleus</location>
    </subcellularLocation>
</comment>
<evidence type="ECO:0000256" key="3">
    <source>
        <dbReference type="ARBA" id="ARBA00023163"/>
    </source>
</evidence>
<feature type="compositionally biased region" description="Low complexity" evidence="5">
    <location>
        <begin position="590"/>
        <end position="599"/>
    </location>
</feature>
<dbReference type="EMBL" id="CP119900">
    <property type="protein sequence ID" value="WFD21479.1"/>
    <property type="molecule type" value="Genomic_DNA"/>
</dbReference>
<evidence type="ECO:0000256" key="4">
    <source>
        <dbReference type="ARBA" id="ARBA00023242"/>
    </source>
</evidence>
<keyword evidence="4" id="KW-0539">Nucleus</keyword>
<dbReference type="InterPro" id="IPR031336">
    <property type="entry name" value="CDC73_C"/>
</dbReference>
<feature type="compositionally biased region" description="Low complexity" evidence="5">
    <location>
        <begin position="490"/>
        <end position="506"/>
    </location>
</feature>
<dbReference type="Pfam" id="PF05179">
    <property type="entry name" value="CDC73_C"/>
    <property type="match status" value="1"/>
</dbReference>
<evidence type="ECO:0000256" key="2">
    <source>
        <dbReference type="ARBA" id="ARBA00010427"/>
    </source>
</evidence>
<dbReference type="AlphaFoldDB" id="A0AAF0EAQ5"/>
<dbReference type="GO" id="GO:0016593">
    <property type="term" value="C:Cdc73/Paf1 complex"/>
    <property type="evidence" value="ECO:0007669"/>
    <property type="project" value="InterPro"/>
</dbReference>
<evidence type="ECO:0000256" key="5">
    <source>
        <dbReference type="SAM" id="MobiDB-lite"/>
    </source>
</evidence>
<name>A0AAF0EAQ5_9BASI</name>
<keyword evidence="8" id="KW-1185">Reference proteome</keyword>
<dbReference type="PANTHER" id="PTHR12466">
    <property type="entry name" value="CDC73 DOMAIN PROTEIN"/>
    <property type="match status" value="1"/>
</dbReference>
<reference evidence="7" key="1">
    <citation type="submission" date="2023-03" db="EMBL/GenBank/DDBJ databases">
        <title>Mating type loci evolution in Malassezia.</title>
        <authorList>
            <person name="Coelho M.A."/>
        </authorList>
    </citation>
    <scope>NUCLEOTIDE SEQUENCE</scope>
    <source>
        <strain evidence="7">CBS 12830</strain>
    </source>
</reference>